<dbReference type="InterPro" id="IPR025643">
    <property type="entry name" value="R2K_3"/>
</dbReference>
<gene>
    <name evidence="2" type="ORF">NIES267_34100</name>
</gene>
<keyword evidence="3" id="KW-1185">Reference proteome</keyword>
<evidence type="ECO:0000313" key="3">
    <source>
        <dbReference type="Proteomes" id="UP000218418"/>
    </source>
</evidence>
<protein>
    <recommendedName>
        <fullName evidence="1">ATP-grasp domain-containing protein</fullName>
    </recommendedName>
</protein>
<name>A0A1Z4LRN5_9CYAN</name>
<reference evidence="2 3" key="1">
    <citation type="submission" date="2017-06" db="EMBL/GenBank/DDBJ databases">
        <title>Genome sequencing of cyanobaciteial culture collection at National Institute for Environmental Studies (NIES).</title>
        <authorList>
            <person name="Hirose Y."/>
            <person name="Shimura Y."/>
            <person name="Fujisawa T."/>
            <person name="Nakamura Y."/>
            <person name="Kawachi M."/>
        </authorList>
    </citation>
    <scope>NUCLEOTIDE SEQUENCE [LARGE SCALE GENOMIC DNA]</scope>
    <source>
        <strain evidence="2 3">NIES-267</strain>
    </source>
</reference>
<proteinExistence type="predicted"/>
<dbReference type="Proteomes" id="UP000218418">
    <property type="component" value="Chromosome"/>
</dbReference>
<dbReference type="AlphaFoldDB" id="A0A1Z4LRN5"/>
<accession>A0A1Z4LRN5</accession>
<dbReference type="EMBL" id="AP018227">
    <property type="protein sequence ID" value="BAY83916.1"/>
    <property type="molecule type" value="Genomic_DNA"/>
</dbReference>
<organism evidence="2 3">
    <name type="scientific">Calothrix parasitica NIES-267</name>
    <dbReference type="NCBI Taxonomy" id="1973488"/>
    <lineage>
        <taxon>Bacteria</taxon>
        <taxon>Bacillati</taxon>
        <taxon>Cyanobacteriota</taxon>
        <taxon>Cyanophyceae</taxon>
        <taxon>Nostocales</taxon>
        <taxon>Calotrichaceae</taxon>
        <taxon>Calothrix</taxon>
    </lineage>
</organism>
<feature type="domain" description="ATP-grasp" evidence="1">
    <location>
        <begin position="134"/>
        <end position="289"/>
    </location>
</feature>
<dbReference type="SUPFAM" id="SSF56059">
    <property type="entry name" value="Glutathione synthetase ATP-binding domain-like"/>
    <property type="match status" value="1"/>
</dbReference>
<dbReference type="Pfam" id="PF14243">
    <property type="entry name" value="R2K_3"/>
    <property type="match status" value="1"/>
</dbReference>
<evidence type="ECO:0000259" key="1">
    <source>
        <dbReference type="Pfam" id="PF14243"/>
    </source>
</evidence>
<evidence type="ECO:0000313" key="2">
    <source>
        <dbReference type="EMBL" id="BAY83916.1"/>
    </source>
</evidence>
<dbReference type="OrthoDB" id="5355744at2"/>
<sequence length="295" mass="33703">MIILSESTEEIELSASAKENQQMTQAAQLLGCKIYYIPRDFQRCETAENALYHLPKYQEKITGIWIGFIPEFERYEAIYNAALEKNINLINTPSEHKKGIEFDLFYPYLQGLTPESIIITSTEKSISAGSILGFPVFVKGAVQSKKQKGWKSCVANNQEELLQLTQYLLKLKYGSRGKVILRKLVKLRYQRLAPNGFPMGREFRVFICQQSIVGYGYYWHGSDNLSQLSSLEEKEVLELALLASQRLNIPYVAIDIGQLETGEWIVIEISDAQFAGVSHIPYLELWNNLKNICEK</sequence>